<keyword evidence="2" id="KW-0521">NADP</keyword>
<dbReference type="OrthoDB" id="5296at2759"/>
<dbReference type="GO" id="GO:0005737">
    <property type="term" value="C:cytoplasm"/>
    <property type="evidence" value="ECO:0007669"/>
    <property type="project" value="TreeGrafter"/>
</dbReference>
<proteinExistence type="inferred from homology"/>
<dbReference type="EMBL" id="KL584975">
    <property type="protein sequence ID" value="KEQ88293.1"/>
    <property type="molecule type" value="Genomic_DNA"/>
</dbReference>
<gene>
    <name evidence="5" type="ORF">M438DRAFT_331216</name>
</gene>
<dbReference type="HOGENOM" id="CLU_010194_13_2_1"/>
<evidence type="ECO:0000256" key="4">
    <source>
        <dbReference type="RuleBase" id="RU000363"/>
    </source>
</evidence>
<dbReference type="Proteomes" id="UP000030706">
    <property type="component" value="Unassembled WGS sequence"/>
</dbReference>
<keyword evidence="3" id="KW-0560">Oxidoreductase</keyword>
<dbReference type="PANTHER" id="PTHR44229">
    <property type="entry name" value="15-HYDROXYPROSTAGLANDIN DEHYDROGENASE [NAD(+)]"/>
    <property type="match status" value="1"/>
</dbReference>
<dbReference type="STRING" id="1043002.A0A074XRP4"/>
<dbReference type="AlphaFoldDB" id="A0A074XRP4"/>
<evidence type="ECO:0000313" key="5">
    <source>
        <dbReference type="EMBL" id="KEQ88293.1"/>
    </source>
</evidence>
<dbReference type="RefSeq" id="XP_029764480.1">
    <property type="nucleotide sequence ID" value="XM_029903389.1"/>
</dbReference>
<evidence type="ECO:0000256" key="1">
    <source>
        <dbReference type="ARBA" id="ARBA00006484"/>
    </source>
</evidence>
<evidence type="ECO:0000313" key="6">
    <source>
        <dbReference type="Proteomes" id="UP000030706"/>
    </source>
</evidence>
<dbReference type="GeneID" id="40745695"/>
<sequence length="312" mass="33389">MASTFAPFLLKGKTAIVTGAGSGINLAFSSLLLSRGCNVVFADLGLRPEAKAITDKYSGFSSGPRAIFQKTDVTDWTQLSKMFEVAEKEFGGTDLVCPGAGIFEPNWSNFWHPPGSSESKDSIEGGRYASLDINVTHPIRVSQLAISAFLSHQASGRASRENPKRIVMISSVAGEGASLLVPIYCASKHAIIGFTRSLAALDEKFGIRVNACCPGIIKTPLWTDNPDKMKYVDQKKDVWATPEEVAEAMLKLVEDEDMVGGTILEVGHEQTRIVPMLNNPGPKGAAISVSGTPGLIDGVFESLSEEGWGKPQ</sequence>
<dbReference type="PANTHER" id="PTHR44229:SF4">
    <property type="entry name" value="15-HYDROXYPROSTAGLANDIN DEHYDROGENASE [NAD(+)]"/>
    <property type="match status" value="1"/>
</dbReference>
<dbReference type="SUPFAM" id="SSF51735">
    <property type="entry name" value="NAD(P)-binding Rossmann-fold domains"/>
    <property type="match status" value="1"/>
</dbReference>
<dbReference type="GO" id="GO:0016616">
    <property type="term" value="F:oxidoreductase activity, acting on the CH-OH group of donors, NAD or NADP as acceptor"/>
    <property type="evidence" value="ECO:0007669"/>
    <property type="project" value="TreeGrafter"/>
</dbReference>
<organism evidence="5 6">
    <name type="scientific">Aureobasidium pullulans EXF-150</name>
    <dbReference type="NCBI Taxonomy" id="1043002"/>
    <lineage>
        <taxon>Eukaryota</taxon>
        <taxon>Fungi</taxon>
        <taxon>Dikarya</taxon>
        <taxon>Ascomycota</taxon>
        <taxon>Pezizomycotina</taxon>
        <taxon>Dothideomycetes</taxon>
        <taxon>Dothideomycetidae</taxon>
        <taxon>Dothideales</taxon>
        <taxon>Saccotheciaceae</taxon>
        <taxon>Aureobasidium</taxon>
    </lineage>
</organism>
<dbReference type="Gene3D" id="3.40.50.720">
    <property type="entry name" value="NAD(P)-binding Rossmann-like Domain"/>
    <property type="match status" value="1"/>
</dbReference>
<dbReference type="PRINTS" id="PR00081">
    <property type="entry name" value="GDHRDH"/>
</dbReference>
<keyword evidence="6" id="KW-1185">Reference proteome</keyword>
<evidence type="ECO:0000256" key="2">
    <source>
        <dbReference type="ARBA" id="ARBA00022857"/>
    </source>
</evidence>
<dbReference type="PROSITE" id="PS00061">
    <property type="entry name" value="ADH_SHORT"/>
    <property type="match status" value="1"/>
</dbReference>
<reference evidence="5 6" key="1">
    <citation type="journal article" date="2014" name="BMC Genomics">
        <title>Genome sequencing of four Aureobasidium pullulans varieties: biotechnological potential, stress tolerance, and description of new species.</title>
        <authorList>
            <person name="Gostin Ar C."/>
            <person name="Ohm R.A."/>
            <person name="Kogej T."/>
            <person name="Sonjak S."/>
            <person name="Turk M."/>
            <person name="Zajc J."/>
            <person name="Zalar P."/>
            <person name="Grube M."/>
            <person name="Sun H."/>
            <person name="Han J."/>
            <person name="Sharma A."/>
            <person name="Chiniquy J."/>
            <person name="Ngan C.Y."/>
            <person name="Lipzen A."/>
            <person name="Barry K."/>
            <person name="Grigoriev I.V."/>
            <person name="Gunde-Cimerman N."/>
        </authorList>
    </citation>
    <scope>NUCLEOTIDE SEQUENCE [LARGE SCALE GENOMIC DNA]</scope>
    <source>
        <strain evidence="5 6">EXF-150</strain>
    </source>
</reference>
<dbReference type="FunFam" id="3.40.50.720:FF:000643">
    <property type="entry name" value="Short chain dehydrogenase/reductase family oxidoreductase, putative"/>
    <property type="match status" value="1"/>
</dbReference>
<accession>A0A074XRP4</accession>
<evidence type="ECO:0000256" key="3">
    <source>
        <dbReference type="ARBA" id="ARBA00023002"/>
    </source>
</evidence>
<protein>
    <submittedName>
        <fullName evidence="5">NAD(P)-binding protein</fullName>
    </submittedName>
</protein>
<dbReference type="InterPro" id="IPR002347">
    <property type="entry name" value="SDR_fam"/>
</dbReference>
<name>A0A074XRP4_AURPU</name>
<dbReference type="InterPro" id="IPR020904">
    <property type="entry name" value="Sc_DH/Rdtase_CS"/>
</dbReference>
<comment type="similarity">
    <text evidence="1 4">Belongs to the short-chain dehydrogenases/reductases (SDR) family.</text>
</comment>
<dbReference type="PRINTS" id="PR00080">
    <property type="entry name" value="SDRFAMILY"/>
</dbReference>
<dbReference type="InterPro" id="IPR036291">
    <property type="entry name" value="NAD(P)-bd_dom_sf"/>
</dbReference>
<dbReference type="Pfam" id="PF00106">
    <property type="entry name" value="adh_short"/>
    <property type="match status" value="1"/>
</dbReference>